<dbReference type="GO" id="GO:0003677">
    <property type="term" value="F:DNA binding"/>
    <property type="evidence" value="ECO:0007669"/>
    <property type="project" value="InterPro"/>
</dbReference>
<sequence length="143" mass="15895">MPISQIYINLPITLKKLGKFAPKQATEMRHNAFFLKALGSVAYPFLRVYHILTIVSSLENKAVRIIPEDAKYLLSIKGVSPFYAAAFLAEIGSIANFLTPKKLIKYTGSISPVARHTGAWIETKLLELVQKMHMGRSPHGSVN</sequence>
<reference evidence="2 3" key="1">
    <citation type="journal article" date="2016" name="Nat. Commun.">
        <title>Thousands of microbial genomes shed light on interconnected biogeochemical processes in an aquifer system.</title>
        <authorList>
            <person name="Anantharaman K."/>
            <person name="Brown C.T."/>
            <person name="Hug L.A."/>
            <person name="Sharon I."/>
            <person name="Castelle C.J."/>
            <person name="Probst A.J."/>
            <person name="Thomas B.C."/>
            <person name="Singh A."/>
            <person name="Wilkins M.J."/>
            <person name="Karaoz U."/>
            <person name="Brodie E.L."/>
            <person name="Williams K.H."/>
            <person name="Hubbard S.S."/>
            <person name="Banfield J.F."/>
        </authorList>
    </citation>
    <scope>NUCLEOTIDE SEQUENCE [LARGE SCALE GENOMIC DNA]</scope>
</reference>
<dbReference type="GO" id="GO:0006313">
    <property type="term" value="P:DNA transposition"/>
    <property type="evidence" value="ECO:0007669"/>
    <property type="project" value="InterPro"/>
</dbReference>
<dbReference type="InterPro" id="IPR003346">
    <property type="entry name" value="Transposase_20"/>
</dbReference>
<proteinExistence type="predicted"/>
<comment type="caution">
    <text evidence="2">The sequence shown here is derived from an EMBL/GenBank/DDBJ whole genome shotgun (WGS) entry which is preliminary data.</text>
</comment>
<dbReference type="Pfam" id="PF02371">
    <property type="entry name" value="Transposase_20"/>
    <property type="match status" value="1"/>
</dbReference>
<protein>
    <recommendedName>
        <fullName evidence="1">Transposase IS116/IS110/IS902 C-terminal domain-containing protein</fullName>
    </recommendedName>
</protein>
<evidence type="ECO:0000259" key="1">
    <source>
        <dbReference type="Pfam" id="PF02371"/>
    </source>
</evidence>
<evidence type="ECO:0000313" key="2">
    <source>
        <dbReference type="EMBL" id="OGC13139.1"/>
    </source>
</evidence>
<feature type="domain" description="Transposase IS116/IS110/IS902 C-terminal" evidence="1">
    <location>
        <begin position="71"/>
        <end position="119"/>
    </location>
</feature>
<dbReference type="Proteomes" id="UP000177905">
    <property type="component" value="Unassembled WGS sequence"/>
</dbReference>
<dbReference type="AlphaFoldDB" id="A0A1F4RYA9"/>
<evidence type="ECO:0000313" key="3">
    <source>
        <dbReference type="Proteomes" id="UP000177905"/>
    </source>
</evidence>
<organism evidence="2 3">
    <name type="scientific">candidate division WOR-1 bacterium RIFOXYB2_FULL_36_35</name>
    <dbReference type="NCBI Taxonomy" id="1802578"/>
    <lineage>
        <taxon>Bacteria</taxon>
        <taxon>Bacillati</taxon>
        <taxon>Saganbacteria</taxon>
    </lineage>
</organism>
<name>A0A1F4RYA9_UNCSA</name>
<dbReference type="GO" id="GO:0004803">
    <property type="term" value="F:transposase activity"/>
    <property type="evidence" value="ECO:0007669"/>
    <property type="project" value="InterPro"/>
</dbReference>
<accession>A0A1F4RYA9</accession>
<gene>
    <name evidence="2" type="ORF">A2290_07510</name>
</gene>
<dbReference type="EMBL" id="MEUA01000061">
    <property type="protein sequence ID" value="OGC13139.1"/>
    <property type="molecule type" value="Genomic_DNA"/>
</dbReference>